<organism evidence="2 3">
    <name type="scientific">Coptis chinensis</name>
    <dbReference type="NCBI Taxonomy" id="261450"/>
    <lineage>
        <taxon>Eukaryota</taxon>
        <taxon>Viridiplantae</taxon>
        <taxon>Streptophyta</taxon>
        <taxon>Embryophyta</taxon>
        <taxon>Tracheophyta</taxon>
        <taxon>Spermatophyta</taxon>
        <taxon>Magnoliopsida</taxon>
        <taxon>Ranunculales</taxon>
        <taxon>Ranunculaceae</taxon>
        <taxon>Coptidoideae</taxon>
        <taxon>Coptis</taxon>
    </lineage>
</organism>
<dbReference type="InterPro" id="IPR008974">
    <property type="entry name" value="TRAF-like"/>
</dbReference>
<dbReference type="SUPFAM" id="SSF49599">
    <property type="entry name" value="TRAF domain-like"/>
    <property type="match status" value="1"/>
</dbReference>
<dbReference type="InterPro" id="IPR002083">
    <property type="entry name" value="MATH/TRAF_dom"/>
</dbReference>
<dbReference type="SMART" id="SM00061">
    <property type="entry name" value="MATH"/>
    <property type="match status" value="1"/>
</dbReference>
<evidence type="ECO:0000259" key="1">
    <source>
        <dbReference type="PROSITE" id="PS50144"/>
    </source>
</evidence>
<dbReference type="Proteomes" id="UP000631114">
    <property type="component" value="Unassembled WGS sequence"/>
</dbReference>
<dbReference type="Pfam" id="PF22486">
    <property type="entry name" value="MATH_2"/>
    <property type="match status" value="1"/>
</dbReference>
<dbReference type="EMBL" id="JADFTS010000007">
    <property type="protein sequence ID" value="KAF9596191.1"/>
    <property type="molecule type" value="Genomic_DNA"/>
</dbReference>
<evidence type="ECO:0000313" key="2">
    <source>
        <dbReference type="EMBL" id="KAF9596191.1"/>
    </source>
</evidence>
<dbReference type="OrthoDB" id="1883087at2759"/>
<dbReference type="PANTHER" id="PTHR46162">
    <property type="entry name" value="TRAF-LIKE FAMILY PROTEIN"/>
    <property type="match status" value="1"/>
</dbReference>
<gene>
    <name evidence="2" type="ORF">IFM89_007509</name>
</gene>
<name>A0A835HA98_9MAGN</name>
<sequence>MFFFSFHADMARSIRDAPPAHYTFKIQSFSSLLKHSSDKYESNVFESGGYKWKLLLYPRGDESVNAKDHISLYLVIAETDSLPSGWEVNATFKLILFDQIKDKYLAVEDNGRMARRFHVRKTEWGFSQLVPLVTFNDPSNGYLVNNTCVFGAEIFVRNNTGKGTAWFAHGRDFLAKDTIIIEAE</sequence>
<dbReference type="CDD" id="cd00121">
    <property type="entry name" value="MATH"/>
    <property type="match status" value="1"/>
</dbReference>
<evidence type="ECO:0000313" key="3">
    <source>
        <dbReference type="Proteomes" id="UP000631114"/>
    </source>
</evidence>
<keyword evidence="3" id="KW-1185">Reference proteome</keyword>
<dbReference type="AlphaFoldDB" id="A0A835HA98"/>
<dbReference type="Gene3D" id="2.60.210.10">
    <property type="entry name" value="Apoptosis, Tumor Necrosis Factor Receptor Associated Protein 2, Chain A"/>
    <property type="match status" value="1"/>
</dbReference>
<feature type="non-terminal residue" evidence="2">
    <location>
        <position position="184"/>
    </location>
</feature>
<feature type="domain" description="MATH" evidence="1">
    <location>
        <begin position="19"/>
        <end position="154"/>
    </location>
</feature>
<proteinExistence type="predicted"/>
<accession>A0A835HA98</accession>
<protein>
    <recommendedName>
        <fullName evidence="1">MATH domain-containing protein</fullName>
    </recommendedName>
</protein>
<comment type="caution">
    <text evidence="2">The sequence shown here is derived from an EMBL/GenBank/DDBJ whole genome shotgun (WGS) entry which is preliminary data.</text>
</comment>
<dbReference type="PANTHER" id="PTHR46162:SF2">
    <property type="entry name" value="ANKYRIN REPEAT-CONTAINING PROTEIN-RELATED"/>
    <property type="match status" value="1"/>
</dbReference>
<reference evidence="2 3" key="1">
    <citation type="submission" date="2020-10" db="EMBL/GenBank/DDBJ databases">
        <title>The Coptis chinensis genome and diversification of protoberbering-type alkaloids.</title>
        <authorList>
            <person name="Wang B."/>
            <person name="Shu S."/>
            <person name="Song C."/>
            <person name="Liu Y."/>
        </authorList>
    </citation>
    <scope>NUCLEOTIDE SEQUENCE [LARGE SCALE GENOMIC DNA]</scope>
    <source>
        <strain evidence="2">HL-2020</strain>
        <tissue evidence="2">Leaf</tissue>
    </source>
</reference>
<dbReference type="PROSITE" id="PS50144">
    <property type="entry name" value="MATH"/>
    <property type="match status" value="1"/>
</dbReference>